<gene>
    <name evidence="1" type="ORF">ABW99_16885</name>
</gene>
<dbReference type="EMBL" id="CP011568">
    <property type="protein sequence ID" value="AKJ69633.1"/>
    <property type="molecule type" value="Genomic_DNA"/>
</dbReference>
<dbReference type="KEGG" id="ptx:ABW99_16885"/>
<accession>A0A0G3ERD2</accession>
<evidence type="ECO:0000313" key="1">
    <source>
        <dbReference type="EMBL" id="AKJ69633.1"/>
    </source>
</evidence>
<organism evidence="1 2">
    <name type="scientific">Pandoraea thiooxydans</name>
    <dbReference type="NCBI Taxonomy" id="445709"/>
    <lineage>
        <taxon>Bacteria</taxon>
        <taxon>Pseudomonadati</taxon>
        <taxon>Pseudomonadota</taxon>
        <taxon>Betaproteobacteria</taxon>
        <taxon>Burkholderiales</taxon>
        <taxon>Burkholderiaceae</taxon>
        <taxon>Pandoraea</taxon>
    </lineage>
</organism>
<dbReference type="Proteomes" id="UP000036700">
    <property type="component" value="Chromosome"/>
</dbReference>
<protein>
    <submittedName>
        <fullName evidence="1">Uncharacterized protein</fullName>
    </submittedName>
</protein>
<sequence length="89" mass="10091">MIGGENQSPATGKIKRELPETISLERMRIAGDQIGDTCSRFERRQPYLQLTCRGRSEFFLGDGLFFTQLADFLVLVPNFQGVLILSFFT</sequence>
<name>A0A0G3ERD2_9BURK</name>
<proteinExistence type="predicted"/>
<evidence type="ECO:0000313" key="2">
    <source>
        <dbReference type="Proteomes" id="UP000036700"/>
    </source>
</evidence>
<keyword evidence="2" id="KW-1185">Reference proteome</keyword>
<reference evidence="2" key="1">
    <citation type="submission" date="2015-06" db="EMBL/GenBank/DDBJ databases">
        <authorList>
            <person name="Lim Y.L."/>
            <person name="Ee R."/>
            <person name="Yong D."/>
            <person name="How K.Y."/>
            <person name="Yin W.F."/>
            <person name="Chan K.G."/>
        </authorList>
    </citation>
    <scope>NUCLEOTIDE SEQUENCE [LARGE SCALE GENOMIC DNA]</scope>
    <source>
        <strain evidence="2">DSM 25325</strain>
    </source>
</reference>
<dbReference type="AlphaFoldDB" id="A0A0G3ERD2"/>